<dbReference type="AlphaFoldDB" id="A0A6A5KGH4"/>
<evidence type="ECO:0000313" key="2">
    <source>
        <dbReference type="Proteomes" id="UP000800040"/>
    </source>
</evidence>
<keyword evidence="2" id="KW-1185">Reference proteome</keyword>
<gene>
    <name evidence="1" type="ORF">BDW02DRAFT_571033</name>
</gene>
<evidence type="ECO:0000313" key="1">
    <source>
        <dbReference type="EMBL" id="KAF1832473.1"/>
    </source>
</evidence>
<organism evidence="1 2">
    <name type="scientific">Decorospora gaudefroyi</name>
    <dbReference type="NCBI Taxonomy" id="184978"/>
    <lineage>
        <taxon>Eukaryota</taxon>
        <taxon>Fungi</taxon>
        <taxon>Dikarya</taxon>
        <taxon>Ascomycota</taxon>
        <taxon>Pezizomycotina</taxon>
        <taxon>Dothideomycetes</taxon>
        <taxon>Pleosporomycetidae</taxon>
        <taxon>Pleosporales</taxon>
        <taxon>Pleosporineae</taxon>
        <taxon>Pleosporaceae</taxon>
        <taxon>Decorospora</taxon>
    </lineage>
</organism>
<dbReference type="EMBL" id="ML975338">
    <property type="protein sequence ID" value="KAF1832473.1"/>
    <property type="molecule type" value="Genomic_DNA"/>
</dbReference>
<proteinExistence type="predicted"/>
<reference evidence="1" key="1">
    <citation type="submission" date="2020-01" db="EMBL/GenBank/DDBJ databases">
        <authorList>
            <consortium name="DOE Joint Genome Institute"/>
            <person name="Haridas S."/>
            <person name="Albert R."/>
            <person name="Binder M."/>
            <person name="Bloem J."/>
            <person name="Labutti K."/>
            <person name="Salamov A."/>
            <person name="Andreopoulos B."/>
            <person name="Baker S.E."/>
            <person name="Barry K."/>
            <person name="Bills G."/>
            <person name="Bluhm B.H."/>
            <person name="Cannon C."/>
            <person name="Castanera R."/>
            <person name="Culley D.E."/>
            <person name="Daum C."/>
            <person name="Ezra D."/>
            <person name="Gonzalez J.B."/>
            <person name="Henrissat B."/>
            <person name="Kuo A."/>
            <person name="Liang C."/>
            <person name="Lipzen A."/>
            <person name="Lutzoni F."/>
            <person name="Magnuson J."/>
            <person name="Mondo S."/>
            <person name="Nolan M."/>
            <person name="Ohm R."/>
            <person name="Pangilinan J."/>
            <person name="Park H.-J."/>
            <person name="Ramirez L."/>
            <person name="Alfaro M."/>
            <person name="Sun H."/>
            <person name="Tritt A."/>
            <person name="Yoshinaga Y."/>
            <person name="Zwiers L.-H."/>
            <person name="Turgeon B.G."/>
            <person name="Goodwin S.B."/>
            <person name="Spatafora J.W."/>
            <person name="Crous P.W."/>
            <person name="Grigoriev I.V."/>
        </authorList>
    </citation>
    <scope>NUCLEOTIDE SEQUENCE</scope>
    <source>
        <strain evidence="1">P77</strain>
    </source>
</reference>
<name>A0A6A5KGH4_9PLEO</name>
<dbReference type="Proteomes" id="UP000800040">
    <property type="component" value="Unassembled WGS sequence"/>
</dbReference>
<sequence length="53" mass="5867">MTERARALFGEAAICVVSRARTGCRPSPYILQAHHLPLRHPTATPPQPHLPRS</sequence>
<protein>
    <submittedName>
        <fullName evidence="1">Uncharacterized protein</fullName>
    </submittedName>
</protein>
<accession>A0A6A5KGH4</accession>